<reference evidence="9" key="1">
    <citation type="submission" date="2017-09" db="EMBL/GenBank/DDBJ databases">
        <authorList>
            <person name="Varghese N."/>
            <person name="Submissions S."/>
        </authorList>
    </citation>
    <scope>NUCLEOTIDE SEQUENCE [LARGE SCALE GENOMIC DNA]</scope>
    <source>
        <strain evidence="9">DSM 25885</strain>
    </source>
</reference>
<dbReference type="EMBL" id="OBEH01000004">
    <property type="protein sequence ID" value="SNZ01007.1"/>
    <property type="molecule type" value="Genomic_DNA"/>
</dbReference>
<keyword evidence="2" id="KW-0964">Secreted</keyword>
<protein>
    <submittedName>
        <fullName evidence="8">Conserved repeat domain-containing protein/gliding motility-associated C-terminal domain-containing protein</fullName>
    </submittedName>
</protein>
<dbReference type="InterPro" id="IPR001434">
    <property type="entry name" value="OmcB-like_DUF11"/>
</dbReference>
<dbReference type="Pfam" id="PF19081">
    <property type="entry name" value="Ig_7"/>
    <property type="match status" value="1"/>
</dbReference>
<comment type="subcellular location">
    <subcellularLocation>
        <location evidence="1">Secreted</location>
    </subcellularLocation>
</comment>
<dbReference type="Proteomes" id="UP000219048">
    <property type="component" value="Unassembled WGS sequence"/>
</dbReference>
<dbReference type="Pfam" id="PF13585">
    <property type="entry name" value="CHU_C"/>
    <property type="match status" value="1"/>
</dbReference>
<keyword evidence="9" id="KW-1185">Reference proteome</keyword>
<feature type="region of interest" description="Disordered" evidence="5">
    <location>
        <begin position="581"/>
        <end position="638"/>
    </location>
</feature>
<name>A0A285MWU8_9FLAO</name>
<gene>
    <name evidence="8" type="ORF">SAMN06265377_2837</name>
</gene>
<keyword evidence="4" id="KW-0106">Calcium</keyword>
<evidence type="ECO:0000256" key="4">
    <source>
        <dbReference type="ARBA" id="ARBA00022837"/>
    </source>
</evidence>
<feature type="compositionally biased region" description="Acidic residues" evidence="5">
    <location>
        <begin position="581"/>
        <end position="590"/>
    </location>
</feature>
<accession>A0A285MWU8</accession>
<dbReference type="AlphaFoldDB" id="A0A285MWU8"/>
<feature type="non-terminal residue" evidence="8">
    <location>
        <position position="1"/>
    </location>
</feature>
<evidence type="ECO:0000256" key="1">
    <source>
        <dbReference type="ARBA" id="ARBA00004613"/>
    </source>
</evidence>
<dbReference type="NCBIfam" id="TIGR01451">
    <property type="entry name" value="B_ant_repeat"/>
    <property type="match status" value="1"/>
</dbReference>
<feature type="compositionally biased region" description="Acidic residues" evidence="5">
    <location>
        <begin position="598"/>
        <end position="615"/>
    </location>
</feature>
<evidence type="ECO:0000256" key="3">
    <source>
        <dbReference type="ARBA" id="ARBA00022729"/>
    </source>
</evidence>
<keyword evidence="3" id="KW-0732">Signal</keyword>
<evidence type="ECO:0000313" key="8">
    <source>
        <dbReference type="EMBL" id="SNZ01007.1"/>
    </source>
</evidence>
<feature type="domain" description="DUF11" evidence="6">
    <location>
        <begin position="649"/>
        <end position="763"/>
    </location>
</feature>
<sequence length="860" mass="88653">NGTVTLSVTLTNGNGTGAAATDTSTKATAVPSGYTATIDQDPINAGNETSVGFTFAGAEIGSTYDYTFSSDGGGTPVTDSGTIVTATDNITGIDLSGLGNGTVTLSVTLTNGNGTGAAATDTSTKATCFAGSIPPTLDGSVITAFCDAFVQDLDAYTMSVPPVGSDLRWSTNSDTNVAGDYLPTSTVSTPGTYFGFFYDALNDCASSTFNVTLTQNTTPSPGTTTNIATCDDSGDGSVVDLDDQLTGADAGSWLMISAPGGASITINASNIVNFDGQPLGDYIFRYTTSGATAPCVDQTVDLTVTVQDCSIPCNAGNSAPILDASEPTEFCDTVSANLNDYVTNTAPAGSVLTWSTNPDPLQVVAHRSNIVSAPGSYFGFFFDAANNCASPVLTVSLIRNLTPTIDNTAGDNRCGEGTLTLTASVSDGSLLSWYANATGGSVLGTGESFETPSISETTSFFVEASANGCSSVRTEVVATVNAEPSTGTPSNVSACNATGNGGPTVVDLDDTLTGEDPGTWTIVTDPSGGSITIGAENNVDFEGLPDGNYVFEFTTTGAMAPCTNSSIQVTISVSSCIVDSDGDGLTDGEENTLGTDPNDPDTDGDGLTDNEEFSGNDDSSTTAVPAGESNPLDSCDPFLTPSCNPDPIDLAITKEVSNATPLLQSDIIFTITLENTTMDRVLDVTVNEVLDSGFAYVSHTVSKGTYDQVTGVWSIAELISEESITLEITVTTVISGQLQNTATIAGSFPIDGDTSNNTATVSVDVNRSPCETPGTLCNIFSPNNGDDINNTLILVRHQDYPNNDLKVFDRYGNSVFEMKGYDSSWDGTGSSGDLPKGTYFYILDLGDDSEVVKGWIQIIR</sequence>
<organism evidence="8 9">
    <name type="scientific">Flagellimonas pacifica</name>
    <dbReference type="NCBI Taxonomy" id="1247520"/>
    <lineage>
        <taxon>Bacteria</taxon>
        <taxon>Pseudomonadati</taxon>
        <taxon>Bacteroidota</taxon>
        <taxon>Flavobacteriia</taxon>
        <taxon>Flavobacteriales</taxon>
        <taxon>Flavobacteriaceae</taxon>
        <taxon>Flagellimonas</taxon>
    </lineage>
</organism>
<dbReference type="Pfam" id="PF18884">
    <property type="entry name" value="TSP3_bac"/>
    <property type="match status" value="2"/>
</dbReference>
<evidence type="ECO:0000256" key="5">
    <source>
        <dbReference type="SAM" id="MobiDB-lite"/>
    </source>
</evidence>
<dbReference type="InterPro" id="IPR044023">
    <property type="entry name" value="Ig_7"/>
</dbReference>
<evidence type="ECO:0000256" key="2">
    <source>
        <dbReference type="ARBA" id="ARBA00022525"/>
    </source>
</evidence>
<dbReference type="InterPro" id="IPR026341">
    <property type="entry name" value="T9SS_type_B"/>
</dbReference>
<proteinExistence type="predicted"/>
<dbReference type="Pfam" id="PF01345">
    <property type="entry name" value="DUF11"/>
    <property type="match status" value="1"/>
</dbReference>
<dbReference type="InterPro" id="IPR059100">
    <property type="entry name" value="TSP3_bac"/>
</dbReference>
<evidence type="ECO:0000259" key="7">
    <source>
        <dbReference type="Pfam" id="PF19081"/>
    </source>
</evidence>
<feature type="domain" description="Ig-like" evidence="7">
    <location>
        <begin position="403"/>
        <end position="481"/>
    </location>
</feature>
<evidence type="ECO:0000259" key="6">
    <source>
        <dbReference type="Pfam" id="PF01345"/>
    </source>
</evidence>
<dbReference type="NCBIfam" id="TIGR04131">
    <property type="entry name" value="Bac_Flav_CTERM"/>
    <property type="match status" value="1"/>
</dbReference>
<evidence type="ECO:0000313" key="9">
    <source>
        <dbReference type="Proteomes" id="UP000219048"/>
    </source>
</evidence>
<dbReference type="RefSeq" id="WP_116458916.1">
    <property type="nucleotide sequence ID" value="NZ_OBEH01000004.1"/>
</dbReference>
<dbReference type="InterPro" id="IPR047589">
    <property type="entry name" value="DUF11_rpt"/>
</dbReference>